<evidence type="ECO:0000259" key="8">
    <source>
        <dbReference type="Pfam" id="PF02687"/>
    </source>
</evidence>
<feature type="transmembrane region" description="Helical" evidence="7">
    <location>
        <begin position="32"/>
        <end position="51"/>
    </location>
</feature>
<dbReference type="GO" id="GO:0044874">
    <property type="term" value="P:lipoprotein localization to outer membrane"/>
    <property type="evidence" value="ECO:0007669"/>
    <property type="project" value="TreeGrafter"/>
</dbReference>
<dbReference type="OMA" id="MKYAMLG"/>
<gene>
    <name evidence="9" type="ORF">RMCT_2802</name>
</gene>
<evidence type="ECO:0000256" key="4">
    <source>
        <dbReference type="ARBA" id="ARBA00022692"/>
    </source>
</evidence>
<keyword evidence="4 7" id="KW-0812">Transmembrane</keyword>
<evidence type="ECO:0000256" key="5">
    <source>
        <dbReference type="ARBA" id="ARBA00022989"/>
    </source>
</evidence>
<feature type="transmembrane region" description="Helical" evidence="7">
    <location>
        <begin position="405"/>
        <end position="422"/>
    </location>
</feature>
<protein>
    <submittedName>
        <fullName evidence="9">ABC transporter transmembrane protein</fullName>
    </submittedName>
</protein>
<evidence type="ECO:0000256" key="6">
    <source>
        <dbReference type="ARBA" id="ARBA00023136"/>
    </source>
</evidence>
<evidence type="ECO:0000256" key="3">
    <source>
        <dbReference type="ARBA" id="ARBA00022475"/>
    </source>
</evidence>
<feature type="domain" description="ABC3 transporter permease C-terminal" evidence="8">
    <location>
        <begin position="260"/>
        <end position="381"/>
    </location>
</feature>
<dbReference type="STRING" id="1797.RMCT_2802"/>
<evidence type="ECO:0000313" key="9">
    <source>
        <dbReference type="EMBL" id="GAT15832.1"/>
    </source>
</evidence>
<reference evidence="10" key="2">
    <citation type="submission" date="2016-02" db="EMBL/GenBank/DDBJ databases">
        <title>Draft genome sequence of five rapidly growing Mycobacterium species.</title>
        <authorList>
            <person name="Katahira K."/>
            <person name="Gotou Y."/>
            <person name="Iida K."/>
            <person name="Ogura Y."/>
            <person name="Hayashi T."/>
        </authorList>
    </citation>
    <scope>NUCLEOTIDE SEQUENCE [LARGE SCALE GENOMIC DNA]</scope>
    <source>
        <strain evidence="10">JCM6362</strain>
    </source>
</reference>
<feature type="transmembrane region" description="Helical" evidence="7">
    <location>
        <begin position="763"/>
        <end position="794"/>
    </location>
</feature>
<dbReference type="GO" id="GO:0098797">
    <property type="term" value="C:plasma membrane protein complex"/>
    <property type="evidence" value="ECO:0007669"/>
    <property type="project" value="TreeGrafter"/>
</dbReference>
<evidence type="ECO:0000256" key="1">
    <source>
        <dbReference type="ARBA" id="ARBA00004651"/>
    </source>
</evidence>
<dbReference type="PANTHER" id="PTHR30489:SF0">
    <property type="entry name" value="LIPOPROTEIN-RELEASING SYSTEM TRANSMEMBRANE PROTEIN LOLE"/>
    <property type="match status" value="1"/>
</dbReference>
<feature type="transmembrane region" description="Helical" evidence="7">
    <location>
        <begin position="309"/>
        <end position="333"/>
    </location>
</feature>
<organism evidence="9 10">
    <name type="scientific">Mycolicibacterium thermoresistibile</name>
    <name type="common">Mycobacterium thermoresistibile</name>
    <dbReference type="NCBI Taxonomy" id="1797"/>
    <lineage>
        <taxon>Bacteria</taxon>
        <taxon>Bacillati</taxon>
        <taxon>Actinomycetota</taxon>
        <taxon>Actinomycetes</taxon>
        <taxon>Mycobacteriales</taxon>
        <taxon>Mycobacteriaceae</taxon>
        <taxon>Mycolicibacterium</taxon>
    </lineage>
</organism>
<keyword evidence="5 7" id="KW-1133">Transmembrane helix</keyword>
<reference evidence="9 10" key="1">
    <citation type="journal article" date="2016" name="Genome Announc.">
        <title>Draft Genome Sequences of Five Rapidly Growing Mycobacterium Species, M. thermoresistibile, M. fortuitum subsp. acetamidolyticum, M. canariasense, M. brisbanense, and M. novocastrense.</title>
        <authorList>
            <person name="Katahira K."/>
            <person name="Ogura Y."/>
            <person name="Gotoh Y."/>
            <person name="Hayashi T."/>
        </authorList>
    </citation>
    <scope>NUCLEOTIDE SEQUENCE [LARGE SCALE GENOMIC DNA]</scope>
    <source>
        <strain evidence="9 10">JCM6362</strain>
    </source>
</reference>
<dbReference type="AlphaFoldDB" id="A0A100XFR0"/>
<keyword evidence="3" id="KW-1003">Cell membrane</keyword>
<feature type="transmembrane region" description="Helical" evidence="7">
    <location>
        <begin position="353"/>
        <end position="373"/>
    </location>
</feature>
<comment type="caution">
    <text evidence="9">The sequence shown here is derived from an EMBL/GenBank/DDBJ whole genome shotgun (WGS) entry which is preliminary data.</text>
</comment>
<proteinExistence type="inferred from homology"/>
<feature type="transmembrane region" description="Helical" evidence="7">
    <location>
        <begin position="434"/>
        <end position="454"/>
    </location>
</feature>
<evidence type="ECO:0000313" key="10">
    <source>
        <dbReference type="Proteomes" id="UP000069654"/>
    </source>
</evidence>
<evidence type="ECO:0000256" key="2">
    <source>
        <dbReference type="ARBA" id="ARBA00005236"/>
    </source>
</evidence>
<name>A0A100XFR0_MYCTH</name>
<comment type="subcellular location">
    <subcellularLocation>
        <location evidence="1">Cell membrane</location>
        <topology evidence="1">Multi-pass membrane protein</topology>
    </subcellularLocation>
</comment>
<dbReference type="Proteomes" id="UP000069654">
    <property type="component" value="Unassembled WGS sequence"/>
</dbReference>
<feature type="transmembrane region" description="Helical" evidence="7">
    <location>
        <begin position="253"/>
        <end position="276"/>
    </location>
</feature>
<dbReference type="Pfam" id="PF02687">
    <property type="entry name" value="FtsX"/>
    <property type="match status" value="2"/>
</dbReference>
<evidence type="ECO:0000256" key="7">
    <source>
        <dbReference type="SAM" id="Phobius"/>
    </source>
</evidence>
<dbReference type="InterPro" id="IPR051447">
    <property type="entry name" value="Lipoprotein-release_system"/>
</dbReference>
<dbReference type="InterPro" id="IPR003838">
    <property type="entry name" value="ABC3_permease_C"/>
</dbReference>
<feature type="transmembrane region" description="Helical" evidence="7">
    <location>
        <begin position="814"/>
        <end position="834"/>
    </location>
</feature>
<sequence length="848" mass="86872">MTHTVTRRKLAAALSVFRIINLRAIRRHTLRALLAAISLGGGVAVVVAVMIETTSVSTAIDDVGYRIAGPAPLRIVGAANHGGIAPASIDAARSIPGVSAVVPVIRAVTVVRTGDRETYVVALGIDCTARWIIDPAVCPPGQPEPPVPATSAILAGQLDPSSTVVTNAGQLVLTGVQQTDQLDTMNNGLVVALPLSVAKAEFARGDRVDLAYVTLADDAQAPRIQGQLRDVLGPGYSVLTRADPDRGFNVNSVLFPLLAIFALIAVGVGVILIAQITRLSVEERRHEVAVASALGASPQSAVTGFLAEAAVLGAVGSILGVLAGIGIAHPVVASASALTQLYVGVNVPVVVEPAILVAGVGVGIVLAVLAALLPSLSAMNTAIAGELSGRSAQENTKPRSIWPKALVLSTLGAAGVAAATLATRSGGLEPLQAVVSSAAVVIAIIGLLTAAAYLSAQMITMVQLPADRAHGATTRVALTGLRANPTRTTAIAGAVAVPVAVAMLLSSFLTGINSASADLARAQATDRLVVGTTRFSDWGSLDAKASPETIAQLAALPGVERVERMVEIEIALNDGSLAYVRAEDHPTFPFPVLAGEDPEQTLAADQLIIGSVLAREERLRVGDPVRLGSGPEARDMTVGTIVATPEVGGRRIYMPYRAAEEIFGPQAPGLVRIKPRDGVALDQIEADINATRFNQPIKVVDAAGYEAATAGGVSRFLTTLNALKYGLLAIAFVSVTATLLLVGMRRRREMALLQALGATRGKVFAVTTLEAVIGCGVGAVFGALLSVAIMVAVRGAAVAAVGSLSPLTYPVAEAVKYSALATAAAILAAIIPAWKSMQTAPASALREE</sequence>
<dbReference type="EMBL" id="BCTB01000019">
    <property type="protein sequence ID" value="GAT15832.1"/>
    <property type="molecule type" value="Genomic_DNA"/>
</dbReference>
<accession>A0A100XFR0</accession>
<feature type="domain" description="ABC3 transporter permease C-terminal" evidence="8">
    <location>
        <begin position="727"/>
        <end position="839"/>
    </location>
</feature>
<feature type="transmembrane region" description="Helical" evidence="7">
    <location>
        <begin position="490"/>
        <end position="509"/>
    </location>
</feature>
<keyword evidence="6 7" id="KW-0472">Membrane</keyword>
<comment type="similarity">
    <text evidence="2">Belongs to the ABC-4 integral membrane protein family. LolC/E subfamily.</text>
</comment>
<feature type="transmembrane region" description="Helical" evidence="7">
    <location>
        <begin position="722"/>
        <end position="742"/>
    </location>
</feature>
<dbReference type="PANTHER" id="PTHR30489">
    <property type="entry name" value="LIPOPROTEIN-RELEASING SYSTEM TRANSMEMBRANE PROTEIN LOLE"/>
    <property type="match status" value="1"/>
</dbReference>